<sequence>MHIRSPITPMLAVTVDRLPGPAQCRGGCLFEPKFDGFRAVASVEPGRGVHLWSRRRTSLNAAFPEVVAALAEWVPAGTVLDGEIVRWSAEGRLDFGALQRRHVAGGRRAALARTEPCHYVAFDVLETGGADLRPRPLRERRRALEGLLAGAGPGALVIACPQTADRAEAELWFAALAAQGIEGLVIKAAGDPYQAGRRRWWKIKHRSTVEVIVGGVTGSPERPETLVLGRRAAGGRLRVVARTGPLPLPARTELGAVLRPAGDDHPWPAELPAALAGGPYGGGPPLRYVRTVPDTVVEISVDTATEAGRWRHAARFVRTRPDRHPGDVPAGLAPE</sequence>
<dbReference type="RefSeq" id="WP_378293318.1">
    <property type="nucleotide sequence ID" value="NZ_JBHSON010000188.1"/>
</dbReference>
<dbReference type="InterPro" id="IPR012340">
    <property type="entry name" value="NA-bd_OB-fold"/>
</dbReference>
<dbReference type="SUPFAM" id="SSF56091">
    <property type="entry name" value="DNA ligase/mRNA capping enzyme, catalytic domain"/>
    <property type="match status" value="1"/>
</dbReference>
<dbReference type="Gene3D" id="2.40.50.140">
    <property type="entry name" value="Nucleic acid-binding proteins"/>
    <property type="match status" value="1"/>
</dbReference>
<dbReference type="GO" id="GO:0016874">
    <property type="term" value="F:ligase activity"/>
    <property type="evidence" value="ECO:0007669"/>
    <property type="project" value="UniProtKB-KW"/>
</dbReference>
<protein>
    <submittedName>
        <fullName evidence="5">ATP-dependent DNA ligase</fullName>
    </submittedName>
</protein>
<dbReference type="Proteomes" id="UP001596074">
    <property type="component" value="Unassembled WGS sequence"/>
</dbReference>
<dbReference type="Pfam" id="PF01068">
    <property type="entry name" value="DNA_ligase_A_M"/>
    <property type="match status" value="1"/>
</dbReference>
<comment type="similarity">
    <text evidence="1">Belongs to the ATP-dependent DNA ligase family.</text>
</comment>
<evidence type="ECO:0000313" key="6">
    <source>
        <dbReference type="Proteomes" id="UP001596074"/>
    </source>
</evidence>
<dbReference type="PANTHER" id="PTHR45674">
    <property type="entry name" value="DNA LIGASE 1/3 FAMILY MEMBER"/>
    <property type="match status" value="1"/>
</dbReference>
<dbReference type="InterPro" id="IPR012310">
    <property type="entry name" value="DNA_ligase_ATP-dep_cent"/>
</dbReference>
<dbReference type="Gene3D" id="3.30.470.30">
    <property type="entry name" value="DNA ligase/mRNA capping enzyme"/>
    <property type="match status" value="1"/>
</dbReference>
<dbReference type="PROSITE" id="PS00333">
    <property type="entry name" value="DNA_LIGASE_A2"/>
    <property type="match status" value="1"/>
</dbReference>
<dbReference type="InterPro" id="IPR044117">
    <property type="entry name" value="OBF_LigC-like"/>
</dbReference>
<evidence type="ECO:0000259" key="4">
    <source>
        <dbReference type="PROSITE" id="PS50160"/>
    </source>
</evidence>
<gene>
    <name evidence="5" type="ORF">ACFPZN_55235</name>
</gene>
<proteinExistence type="inferred from homology"/>
<evidence type="ECO:0000256" key="3">
    <source>
        <dbReference type="ARBA" id="ARBA00034003"/>
    </source>
</evidence>
<comment type="catalytic activity">
    <reaction evidence="3">
        <text>ATP + (deoxyribonucleotide)n-3'-hydroxyl + 5'-phospho-(deoxyribonucleotide)m = (deoxyribonucleotide)n+m + AMP + diphosphate.</text>
        <dbReference type="EC" id="6.5.1.1"/>
    </reaction>
</comment>
<dbReference type="InterPro" id="IPR050191">
    <property type="entry name" value="ATP-dep_DNA_ligase"/>
</dbReference>
<evidence type="ECO:0000256" key="2">
    <source>
        <dbReference type="ARBA" id="ARBA00022598"/>
    </source>
</evidence>
<comment type="caution">
    <text evidence="5">The sequence shown here is derived from an EMBL/GenBank/DDBJ whole genome shotgun (WGS) entry which is preliminary data.</text>
</comment>
<dbReference type="PANTHER" id="PTHR45674:SF4">
    <property type="entry name" value="DNA LIGASE 1"/>
    <property type="match status" value="1"/>
</dbReference>
<keyword evidence="2 5" id="KW-0436">Ligase</keyword>
<name>A0ABW1AJX0_9ACTN</name>
<dbReference type="PROSITE" id="PS50160">
    <property type="entry name" value="DNA_LIGASE_A3"/>
    <property type="match status" value="1"/>
</dbReference>
<feature type="domain" description="ATP-dependent DNA ligase family profile" evidence="4">
    <location>
        <begin position="119"/>
        <end position="204"/>
    </location>
</feature>
<reference evidence="6" key="1">
    <citation type="journal article" date="2019" name="Int. J. Syst. Evol. Microbiol.">
        <title>The Global Catalogue of Microorganisms (GCM) 10K type strain sequencing project: providing services to taxonomists for standard genome sequencing and annotation.</title>
        <authorList>
            <consortium name="The Broad Institute Genomics Platform"/>
            <consortium name="The Broad Institute Genome Sequencing Center for Infectious Disease"/>
            <person name="Wu L."/>
            <person name="Ma J."/>
        </authorList>
    </citation>
    <scope>NUCLEOTIDE SEQUENCE [LARGE SCALE GENOMIC DNA]</scope>
    <source>
        <strain evidence="6">KCTC 42087</strain>
    </source>
</reference>
<dbReference type="CDD" id="cd07970">
    <property type="entry name" value="OBF_DNA_ligase_LigC"/>
    <property type="match status" value="1"/>
</dbReference>
<dbReference type="EMBL" id="JBHSON010000188">
    <property type="protein sequence ID" value="MFC5754829.1"/>
    <property type="molecule type" value="Genomic_DNA"/>
</dbReference>
<evidence type="ECO:0000256" key="1">
    <source>
        <dbReference type="ARBA" id="ARBA00007572"/>
    </source>
</evidence>
<accession>A0ABW1AJX0</accession>
<organism evidence="5 6">
    <name type="scientific">Actinomadura rugatobispora</name>
    <dbReference type="NCBI Taxonomy" id="1994"/>
    <lineage>
        <taxon>Bacteria</taxon>
        <taxon>Bacillati</taxon>
        <taxon>Actinomycetota</taxon>
        <taxon>Actinomycetes</taxon>
        <taxon>Streptosporangiales</taxon>
        <taxon>Thermomonosporaceae</taxon>
        <taxon>Actinomadura</taxon>
    </lineage>
</organism>
<keyword evidence="6" id="KW-1185">Reference proteome</keyword>
<evidence type="ECO:0000313" key="5">
    <source>
        <dbReference type="EMBL" id="MFC5754829.1"/>
    </source>
</evidence>
<dbReference type="InterPro" id="IPR016059">
    <property type="entry name" value="DNA_ligase_ATP-dep_CS"/>
</dbReference>